<dbReference type="Proteomes" id="UP000660262">
    <property type="component" value="Unassembled WGS sequence"/>
</dbReference>
<evidence type="ECO:0000313" key="2">
    <source>
        <dbReference type="Proteomes" id="UP000660262"/>
    </source>
</evidence>
<sequence length="210" mass="23452">MKMRPVAVRSWVSSAKRCTCCAKKGVRSGTRRLARGHQVVGGVVSAHRDVTDGAPQDAWIKAAYDELDDDDFERGFVLDMTNQEEPKVTVSDDVRAAVDLELKEMVGGVGVKFKWTEDDGAISLDLRPFLDDEARQNGATDDDIEKGARMLHEELWRSHGVLLRPSQSEPFGTYDCFVPCGPEGDLTKLADAFDRIERCVRARKMLHGNW</sequence>
<evidence type="ECO:0000313" key="1">
    <source>
        <dbReference type="EMBL" id="GHP03448.1"/>
    </source>
</evidence>
<keyword evidence="2" id="KW-1185">Reference proteome</keyword>
<proteinExistence type="predicted"/>
<accession>A0A830H9Q6</accession>
<organism evidence="1 2">
    <name type="scientific">Pycnococcus provasolii</name>
    <dbReference type="NCBI Taxonomy" id="41880"/>
    <lineage>
        <taxon>Eukaryota</taxon>
        <taxon>Viridiplantae</taxon>
        <taxon>Chlorophyta</taxon>
        <taxon>Pseudoscourfieldiophyceae</taxon>
        <taxon>Pseudoscourfieldiales</taxon>
        <taxon>Pycnococcaceae</taxon>
        <taxon>Pycnococcus</taxon>
    </lineage>
</organism>
<dbReference type="AlphaFoldDB" id="A0A830H9Q6"/>
<dbReference type="EMBL" id="BNJQ01000005">
    <property type="protein sequence ID" value="GHP03448.1"/>
    <property type="molecule type" value="Genomic_DNA"/>
</dbReference>
<reference evidence="1" key="1">
    <citation type="submission" date="2020-10" db="EMBL/GenBank/DDBJ databases">
        <title>Unveiling of a novel bifunctional photoreceptor, Dualchrome1, isolated from a cosmopolitan green alga.</title>
        <authorList>
            <person name="Suzuki S."/>
            <person name="Kawachi M."/>
        </authorList>
    </citation>
    <scope>NUCLEOTIDE SEQUENCE</scope>
    <source>
        <strain evidence="1">NIES 2893</strain>
    </source>
</reference>
<name>A0A830H9Q6_9CHLO</name>
<protein>
    <submittedName>
        <fullName evidence="1">Uncharacterized protein</fullName>
    </submittedName>
</protein>
<gene>
    <name evidence="1" type="ORF">PPROV_000220300</name>
</gene>
<comment type="caution">
    <text evidence="1">The sequence shown here is derived from an EMBL/GenBank/DDBJ whole genome shotgun (WGS) entry which is preliminary data.</text>
</comment>